<reference evidence="2 3" key="1">
    <citation type="submission" date="2014-06" db="EMBL/GenBank/DDBJ databases">
        <title>Functional and comparative genomic analyses of the Drosophila gut microbiota identify candidate symbiosis factors.</title>
        <authorList>
            <person name="Newell P.D."/>
            <person name="Chaston J.M."/>
            <person name="Douglas A.E."/>
        </authorList>
    </citation>
    <scope>NUCLEOTIDE SEQUENCE [LARGE SCALE GENOMIC DNA]</scope>
    <source>
        <strain evidence="2 3">DmCS_002</strain>
    </source>
</reference>
<feature type="transmembrane region" description="Helical" evidence="1">
    <location>
        <begin position="36"/>
        <end position="58"/>
    </location>
</feature>
<dbReference type="PATRIC" id="fig|1614.7.peg.864"/>
<dbReference type="Pfam" id="PF03729">
    <property type="entry name" value="DUF308"/>
    <property type="match status" value="2"/>
</dbReference>
<dbReference type="OrthoDB" id="2456403at2"/>
<comment type="caution">
    <text evidence="2">The sequence shown here is derived from an EMBL/GenBank/DDBJ whole genome shotgun (WGS) entry which is preliminary data.</text>
</comment>
<proteinExistence type="predicted"/>
<dbReference type="InterPro" id="IPR052712">
    <property type="entry name" value="Acid_resist_chaperone_HdeD"/>
</dbReference>
<dbReference type="InterPro" id="IPR005325">
    <property type="entry name" value="DUF308_memb"/>
</dbReference>
<sequence>MMNEGKEWGFDWFECLFGVVLLLAAVLMFFHPTGSAAALAVIFAIVALVAGVKSIWVYRKLSQEIGYRSFTMLIGGAIEILLALLFLFKIHAGIFTIGILFAVWILVYSICQLIVVDHVRKFNGGIFWTSLIFDLITLFLGFFLLLDPNLAAKVLAVIIGIVLLVAGINMIMLAFVHRL</sequence>
<keyword evidence="1" id="KW-0812">Transmembrane</keyword>
<keyword evidence="1" id="KW-0472">Membrane</keyword>
<keyword evidence="3" id="KW-1185">Reference proteome</keyword>
<dbReference type="PANTHER" id="PTHR34989:SF1">
    <property type="entry name" value="PROTEIN HDED"/>
    <property type="match status" value="1"/>
</dbReference>
<dbReference type="GeneID" id="74913574"/>
<feature type="transmembrane region" description="Helical" evidence="1">
    <location>
        <begin position="70"/>
        <end position="88"/>
    </location>
</feature>
<feature type="transmembrane region" description="Helical" evidence="1">
    <location>
        <begin position="127"/>
        <end position="146"/>
    </location>
</feature>
<protein>
    <submittedName>
        <fullName evidence="2">Integral membrane protein</fullName>
    </submittedName>
</protein>
<dbReference type="GO" id="GO:0005886">
    <property type="term" value="C:plasma membrane"/>
    <property type="evidence" value="ECO:0007669"/>
    <property type="project" value="TreeGrafter"/>
</dbReference>
<gene>
    <name evidence="2" type="ORF">LfDm3_0909</name>
</gene>
<feature type="transmembrane region" description="Helical" evidence="1">
    <location>
        <begin position="152"/>
        <end position="176"/>
    </location>
</feature>
<dbReference type="Proteomes" id="UP000031397">
    <property type="component" value="Unassembled WGS sequence"/>
</dbReference>
<dbReference type="RefSeq" id="WP_039144479.1">
    <property type="nucleotide sequence ID" value="NZ_JOJZ01000019.1"/>
</dbReference>
<name>A0A0C1PLP9_9LACO</name>
<evidence type="ECO:0000256" key="1">
    <source>
        <dbReference type="SAM" id="Phobius"/>
    </source>
</evidence>
<feature type="transmembrane region" description="Helical" evidence="1">
    <location>
        <begin position="12"/>
        <end position="30"/>
    </location>
</feature>
<dbReference type="EMBL" id="JOJZ01000019">
    <property type="protein sequence ID" value="KID41667.1"/>
    <property type="molecule type" value="Genomic_DNA"/>
</dbReference>
<feature type="transmembrane region" description="Helical" evidence="1">
    <location>
        <begin position="94"/>
        <end position="115"/>
    </location>
</feature>
<evidence type="ECO:0000313" key="3">
    <source>
        <dbReference type="Proteomes" id="UP000031397"/>
    </source>
</evidence>
<dbReference type="PANTHER" id="PTHR34989">
    <property type="entry name" value="PROTEIN HDED"/>
    <property type="match status" value="1"/>
</dbReference>
<evidence type="ECO:0000313" key="2">
    <source>
        <dbReference type="EMBL" id="KID41667.1"/>
    </source>
</evidence>
<dbReference type="AlphaFoldDB" id="A0A0C1PLP9"/>
<accession>A0A0C1PLP9</accession>
<keyword evidence="1" id="KW-1133">Transmembrane helix</keyword>
<organism evidence="2 3">
    <name type="scientific">Fructilactobacillus fructivorans</name>
    <dbReference type="NCBI Taxonomy" id="1614"/>
    <lineage>
        <taxon>Bacteria</taxon>
        <taxon>Bacillati</taxon>
        <taxon>Bacillota</taxon>
        <taxon>Bacilli</taxon>
        <taxon>Lactobacillales</taxon>
        <taxon>Lactobacillaceae</taxon>
        <taxon>Fructilactobacillus</taxon>
    </lineage>
</organism>